<dbReference type="SUPFAM" id="SSF48334">
    <property type="entry name" value="DNA repair protein MutS, domain III"/>
    <property type="match status" value="1"/>
</dbReference>
<dbReference type="SMART" id="SM00534">
    <property type="entry name" value="MUTSac"/>
    <property type="match status" value="1"/>
</dbReference>
<name>A0A507FQY1_9FUNG</name>
<dbReference type="PROSITE" id="PS00486">
    <property type="entry name" value="DNA_MISMATCH_REPAIR_2"/>
    <property type="match status" value="1"/>
</dbReference>
<dbReference type="InterPro" id="IPR045076">
    <property type="entry name" value="MutS"/>
</dbReference>
<dbReference type="InterPro" id="IPR007696">
    <property type="entry name" value="DNA_mismatch_repair_MutS_core"/>
</dbReference>
<dbReference type="GO" id="GO:0030983">
    <property type="term" value="F:mismatched DNA binding"/>
    <property type="evidence" value="ECO:0007669"/>
    <property type="project" value="InterPro"/>
</dbReference>
<evidence type="ECO:0000313" key="9">
    <source>
        <dbReference type="Proteomes" id="UP000320333"/>
    </source>
</evidence>
<accession>A0A507FQY1</accession>
<evidence type="ECO:0000256" key="5">
    <source>
        <dbReference type="ARBA" id="ARBA00023125"/>
    </source>
</evidence>
<comment type="similarity">
    <text evidence="1">Belongs to the DNA mismatch repair MutS family.</text>
</comment>
<organism evidence="8 9">
    <name type="scientific">Chytriomyces confervae</name>
    <dbReference type="NCBI Taxonomy" id="246404"/>
    <lineage>
        <taxon>Eukaryota</taxon>
        <taxon>Fungi</taxon>
        <taxon>Fungi incertae sedis</taxon>
        <taxon>Chytridiomycota</taxon>
        <taxon>Chytridiomycota incertae sedis</taxon>
        <taxon>Chytridiomycetes</taxon>
        <taxon>Chytridiales</taxon>
        <taxon>Chytriomycetaceae</taxon>
        <taxon>Chytriomyces</taxon>
    </lineage>
</organism>
<dbReference type="PANTHER" id="PTHR11361">
    <property type="entry name" value="DNA MISMATCH REPAIR PROTEIN MUTS FAMILY MEMBER"/>
    <property type="match status" value="1"/>
</dbReference>
<dbReference type="STRING" id="246404.A0A507FQY1"/>
<dbReference type="SUPFAM" id="SSF55271">
    <property type="entry name" value="DNA repair protein MutS, domain I"/>
    <property type="match status" value="1"/>
</dbReference>
<dbReference type="GO" id="GO:0006298">
    <property type="term" value="P:mismatch repair"/>
    <property type="evidence" value="ECO:0007669"/>
    <property type="project" value="InterPro"/>
</dbReference>
<dbReference type="SUPFAM" id="SSF53150">
    <property type="entry name" value="DNA repair protein MutS, domain II"/>
    <property type="match status" value="1"/>
</dbReference>
<dbReference type="InterPro" id="IPR000432">
    <property type="entry name" value="DNA_mismatch_repair_MutS_C"/>
</dbReference>
<dbReference type="Gene3D" id="1.10.1420.10">
    <property type="match status" value="1"/>
</dbReference>
<evidence type="ECO:0000313" key="8">
    <source>
        <dbReference type="EMBL" id="TPX78673.1"/>
    </source>
</evidence>
<keyword evidence="5" id="KW-0238">DNA-binding</keyword>
<dbReference type="EMBL" id="QEAP01000001">
    <property type="protein sequence ID" value="TPX78673.1"/>
    <property type="molecule type" value="Genomic_DNA"/>
</dbReference>
<dbReference type="Pfam" id="PF05192">
    <property type="entry name" value="MutS_III"/>
    <property type="match status" value="1"/>
</dbReference>
<dbReference type="InterPro" id="IPR007695">
    <property type="entry name" value="DNA_mismatch_repair_MutS-lik_N"/>
</dbReference>
<dbReference type="Gene3D" id="3.40.1170.10">
    <property type="entry name" value="DNA repair protein MutS, domain I"/>
    <property type="match status" value="1"/>
</dbReference>
<dbReference type="InterPro" id="IPR017261">
    <property type="entry name" value="DNA_mismatch_repair_MutS/MSH"/>
</dbReference>
<keyword evidence="6" id="KW-0234">DNA repair</keyword>
<dbReference type="Pfam" id="PF01624">
    <property type="entry name" value="MutS_I"/>
    <property type="match status" value="1"/>
</dbReference>
<evidence type="ECO:0000256" key="4">
    <source>
        <dbReference type="ARBA" id="ARBA00022840"/>
    </source>
</evidence>
<dbReference type="PANTHER" id="PTHR11361:SF34">
    <property type="entry name" value="DNA MISMATCH REPAIR PROTEIN MSH1, MITOCHONDRIAL"/>
    <property type="match status" value="1"/>
</dbReference>
<dbReference type="OrthoDB" id="10252754at2759"/>
<dbReference type="InterPro" id="IPR016151">
    <property type="entry name" value="DNA_mismatch_repair_MutS_N"/>
</dbReference>
<dbReference type="Pfam" id="PF00488">
    <property type="entry name" value="MutS_V"/>
    <property type="match status" value="1"/>
</dbReference>
<dbReference type="GO" id="GO:0005524">
    <property type="term" value="F:ATP binding"/>
    <property type="evidence" value="ECO:0007669"/>
    <property type="project" value="UniProtKB-KW"/>
</dbReference>
<dbReference type="SUPFAM" id="SSF52540">
    <property type="entry name" value="P-loop containing nucleoside triphosphate hydrolases"/>
    <property type="match status" value="1"/>
</dbReference>
<dbReference type="InterPro" id="IPR036678">
    <property type="entry name" value="MutS_con_dom_sf"/>
</dbReference>
<comment type="caution">
    <text evidence="8">The sequence shown here is derived from an EMBL/GenBank/DDBJ whole genome shotgun (WGS) entry which is preliminary data.</text>
</comment>
<dbReference type="SMART" id="SM00533">
    <property type="entry name" value="MUTSd"/>
    <property type="match status" value="1"/>
</dbReference>
<evidence type="ECO:0000256" key="6">
    <source>
        <dbReference type="ARBA" id="ARBA00023204"/>
    </source>
</evidence>
<keyword evidence="3" id="KW-0227">DNA damage</keyword>
<sequence>MIRVGAIRIAAAKHAIIQTRAAHSSALSKLLKRMREEGGTGKKTATVTKRTTRVRIGGSAGVGSIVGMGILEGMSGLGGAESIASEETVAATKKTRTRKSKDAKDALIHATSTVSEVMAIRAAHPDHVLLVQMGGFYELYEYCTPDLDMLADALNLTVSSPPNTFRRAGFPLHQIERYVSRLASADGGLRRSVAIVDQVAKDHLSPGKNFTRAVTRIVTPGTPLPTTADSVADTNDNCFLLSLIALPSTKANEPLRIGLSWTDINTGEFAVIDSSLGTLLSDLTRIAPTEIVCNLKEDLPPDVASIVQQLSDLQSVHITYRGIDFFDPPSCIAKAVKVQQRIYPIESLRGSLQNASLEESIKLTPNRVRYMNHDASEASVAAAGALFGYLNEIFCGFEPHFHFNSNTVSKQGATMHIDAATMSSLEIVKTMRDHEKRGSLLSEMDQTKTAQGFRLLASRLKSPSTELQEIQRRHAVVQSFCEKTESNLLQTTQSYLSKIRDMERCLQRVHLQSAKPRDVLNLLQSMEVADSLRTYLRQESSALSEPSDLLKVVEKIALPMDLVQKYKNVFSDALALSANGNGVGEDEAVDEDGSKNDGFGGASRALSGYLRGKFQTGIIGRGISVELDNLRAKLESYDEQESTLKAMLTRQYGVEVILSEDAKEGPCVSVPSGKAGVNSEAFKIIQSDKLVEALRRQSLVTKHKFKHTKWTKLFDERKMNEEAIIRAETAIFEECCGSIRAKSSEIIATAEAVAEIDVSASMALIASQWNYVKPNMVDEVIIDVKDARHPVVENMQILRAQTFTVNDLYLDPETRLYIMTGPNMGGKSTFLRQSAIISIMAQAGLYVPASSARLGVMDAVYSRVGASDNLAGNQSTFRVEMEETAYILSRATNRSLVIMDEVGRGTSYQDGLALACGIIKQVLHVNKSLCLFATHYHELPLLLAYHLGGSVAKQEPEQFNIPGAKCVKTTIKFGDNGEFTYSYFVEEGVSDRSYGIEAARLAGLPSDVIEESIKLQRILMDIRKRDEELLAHSFTQ</sequence>
<dbReference type="Gene3D" id="3.30.420.110">
    <property type="entry name" value="MutS, connector domain"/>
    <property type="match status" value="1"/>
</dbReference>
<keyword evidence="4" id="KW-0067">ATP-binding</keyword>
<keyword evidence="2" id="KW-0547">Nucleotide-binding</keyword>
<dbReference type="Pfam" id="PF05188">
    <property type="entry name" value="MutS_II"/>
    <property type="match status" value="1"/>
</dbReference>
<dbReference type="InterPro" id="IPR007860">
    <property type="entry name" value="DNA_mmatch_repair_MutS_con_dom"/>
</dbReference>
<dbReference type="PIRSF" id="PIRSF037677">
    <property type="entry name" value="DNA_mis_repair_Msh6"/>
    <property type="match status" value="1"/>
</dbReference>
<dbReference type="GO" id="GO:0005634">
    <property type="term" value="C:nucleus"/>
    <property type="evidence" value="ECO:0007669"/>
    <property type="project" value="TreeGrafter"/>
</dbReference>
<keyword evidence="9" id="KW-1185">Reference proteome</keyword>
<dbReference type="Proteomes" id="UP000320333">
    <property type="component" value="Unassembled WGS sequence"/>
</dbReference>
<evidence type="ECO:0000256" key="3">
    <source>
        <dbReference type="ARBA" id="ARBA00022763"/>
    </source>
</evidence>
<evidence type="ECO:0000259" key="7">
    <source>
        <dbReference type="PROSITE" id="PS00486"/>
    </source>
</evidence>
<dbReference type="GO" id="GO:0043504">
    <property type="term" value="P:mitochondrial DNA repair"/>
    <property type="evidence" value="ECO:0007669"/>
    <property type="project" value="TreeGrafter"/>
</dbReference>
<dbReference type="InterPro" id="IPR027417">
    <property type="entry name" value="P-loop_NTPase"/>
</dbReference>
<dbReference type="GO" id="GO:0005739">
    <property type="term" value="C:mitochondrion"/>
    <property type="evidence" value="ECO:0007669"/>
    <property type="project" value="TreeGrafter"/>
</dbReference>
<evidence type="ECO:0000256" key="2">
    <source>
        <dbReference type="ARBA" id="ARBA00022741"/>
    </source>
</evidence>
<dbReference type="Gene3D" id="3.40.50.300">
    <property type="entry name" value="P-loop containing nucleotide triphosphate hydrolases"/>
    <property type="match status" value="1"/>
</dbReference>
<dbReference type="InterPro" id="IPR036187">
    <property type="entry name" value="DNA_mismatch_repair_MutS_sf"/>
</dbReference>
<protein>
    <recommendedName>
        <fullName evidence="7">DNA mismatch repair proteins mutS family domain-containing protein</fullName>
    </recommendedName>
</protein>
<dbReference type="GO" id="GO:0140664">
    <property type="term" value="F:ATP-dependent DNA damage sensor activity"/>
    <property type="evidence" value="ECO:0007669"/>
    <property type="project" value="InterPro"/>
</dbReference>
<feature type="domain" description="DNA mismatch repair proteins mutS family" evidence="7">
    <location>
        <begin position="895"/>
        <end position="911"/>
    </location>
</feature>
<proteinExistence type="inferred from homology"/>
<gene>
    <name evidence="8" type="ORF">CcCBS67573_g00092</name>
</gene>
<dbReference type="AlphaFoldDB" id="A0A507FQY1"/>
<reference evidence="8 9" key="1">
    <citation type="journal article" date="2019" name="Sci. Rep.">
        <title>Comparative genomics of chytrid fungi reveal insights into the obligate biotrophic and pathogenic lifestyle of Synchytrium endobioticum.</title>
        <authorList>
            <person name="van de Vossenberg B.T.L.H."/>
            <person name="Warris S."/>
            <person name="Nguyen H.D.T."/>
            <person name="van Gent-Pelzer M.P.E."/>
            <person name="Joly D.L."/>
            <person name="van de Geest H.C."/>
            <person name="Bonants P.J.M."/>
            <person name="Smith D.S."/>
            <person name="Levesque C.A."/>
            <person name="van der Lee T.A.J."/>
        </authorList>
    </citation>
    <scope>NUCLEOTIDE SEQUENCE [LARGE SCALE GENOMIC DNA]</scope>
    <source>
        <strain evidence="8 9">CBS 675.73</strain>
    </source>
</reference>
<evidence type="ECO:0000256" key="1">
    <source>
        <dbReference type="ARBA" id="ARBA00006271"/>
    </source>
</evidence>